<dbReference type="InterPro" id="IPR000242">
    <property type="entry name" value="PTP_cat"/>
</dbReference>
<keyword evidence="7" id="KW-1133">Transmembrane helix</keyword>
<dbReference type="PRINTS" id="PR00700">
    <property type="entry name" value="PRTYPHPHTASE"/>
</dbReference>
<dbReference type="Gene3D" id="2.170.300.10">
    <property type="entry name" value="Tie2 ligand-binding domain superfamily"/>
    <property type="match status" value="1"/>
</dbReference>
<evidence type="ECO:0000256" key="6">
    <source>
        <dbReference type="SAM" id="MobiDB-lite"/>
    </source>
</evidence>
<evidence type="ECO:0000256" key="1">
    <source>
        <dbReference type="ARBA" id="ARBA00009580"/>
    </source>
</evidence>
<dbReference type="PANTHER" id="PTHR19134:SF562">
    <property type="entry name" value="PROTEIN-TYROSINE-PHOSPHATASE"/>
    <property type="match status" value="1"/>
</dbReference>
<accession>A0A8S3Z5Z3</accession>
<dbReference type="SMART" id="SM00194">
    <property type="entry name" value="PTPc"/>
    <property type="match status" value="2"/>
</dbReference>
<proteinExistence type="inferred from homology"/>
<dbReference type="SUPFAM" id="SSF52799">
    <property type="entry name" value="(Phosphotyrosine protein) phosphatases II"/>
    <property type="match status" value="2"/>
</dbReference>
<name>A0A8S3Z5Z3_9EUPU</name>
<dbReference type="PROSITE" id="PS50055">
    <property type="entry name" value="TYR_PHOSPHATASE_PTP"/>
    <property type="match status" value="2"/>
</dbReference>
<feature type="transmembrane region" description="Helical" evidence="7">
    <location>
        <begin position="178"/>
        <end position="203"/>
    </location>
</feature>
<dbReference type="PROSITE" id="PS00383">
    <property type="entry name" value="TYR_PHOSPHATASE_1"/>
    <property type="match status" value="1"/>
</dbReference>
<evidence type="ECO:0000256" key="4">
    <source>
        <dbReference type="ARBA" id="ARBA00022912"/>
    </source>
</evidence>
<dbReference type="SMART" id="SM00404">
    <property type="entry name" value="PTPc_motif"/>
    <property type="match status" value="2"/>
</dbReference>
<dbReference type="AlphaFoldDB" id="A0A8S3Z5Z3"/>
<dbReference type="OrthoDB" id="6144519at2759"/>
<feature type="compositionally biased region" description="Basic and acidic residues" evidence="6">
    <location>
        <begin position="591"/>
        <end position="617"/>
    </location>
</feature>
<dbReference type="InterPro" id="IPR000387">
    <property type="entry name" value="Tyr_Pase_dom"/>
</dbReference>
<evidence type="ECO:0000256" key="3">
    <source>
        <dbReference type="ARBA" id="ARBA00022801"/>
    </source>
</evidence>
<dbReference type="Proteomes" id="UP000678393">
    <property type="component" value="Unassembled WGS sequence"/>
</dbReference>
<feature type="domain" description="Tyrosine specific protein phosphatases" evidence="9">
    <location>
        <begin position="466"/>
        <end position="535"/>
    </location>
</feature>
<dbReference type="InterPro" id="IPR003595">
    <property type="entry name" value="Tyr_Pase_cat"/>
</dbReference>
<dbReference type="GO" id="GO:0004725">
    <property type="term" value="F:protein tyrosine phosphatase activity"/>
    <property type="evidence" value="ECO:0007669"/>
    <property type="project" value="UniProtKB-EC"/>
</dbReference>
<keyword evidence="11" id="KW-1185">Reference proteome</keyword>
<dbReference type="CDD" id="cd00047">
    <property type="entry name" value="PTPc"/>
    <property type="match status" value="1"/>
</dbReference>
<keyword evidence="7" id="KW-0472">Membrane</keyword>
<dbReference type="EMBL" id="CAJHNH020001524">
    <property type="protein sequence ID" value="CAG5123445.1"/>
    <property type="molecule type" value="Genomic_DNA"/>
</dbReference>
<dbReference type="Pfam" id="PF00102">
    <property type="entry name" value="Y_phosphatase"/>
    <property type="match status" value="2"/>
</dbReference>
<feature type="region of interest" description="Disordered" evidence="6">
    <location>
        <begin position="590"/>
        <end position="617"/>
    </location>
</feature>
<dbReference type="FunFam" id="3.90.190.10:FF:000102">
    <property type="entry name" value="Receptor-type tyrosine-protein phosphatase"/>
    <property type="match status" value="1"/>
</dbReference>
<reference evidence="10" key="1">
    <citation type="submission" date="2021-04" db="EMBL/GenBank/DDBJ databases">
        <authorList>
            <consortium name="Molecular Ecology Group"/>
        </authorList>
    </citation>
    <scope>NUCLEOTIDE SEQUENCE</scope>
</reference>
<keyword evidence="4" id="KW-0904">Protein phosphatase</keyword>
<feature type="domain" description="Tyrosine-protein phosphatase" evidence="8">
    <location>
        <begin position="628"/>
        <end position="866"/>
    </location>
</feature>
<evidence type="ECO:0000256" key="2">
    <source>
        <dbReference type="ARBA" id="ARBA00013064"/>
    </source>
</evidence>
<keyword evidence="7" id="KW-0812">Transmembrane</keyword>
<dbReference type="Gene3D" id="3.90.190.10">
    <property type="entry name" value="Protein tyrosine phosphatase superfamily"/>
    <property type="match status" value="2"/>
</dbReference>
<dbReference type="InterPro" id="IPR029021">
    <property type="entry name" value="Prot-tyrosine_phosphatase-like"/>
</dbReference>
<dbReference type="InterPro" id="IPR050348">
    <property type="entry name" value="Protein-Tyr_Phosphatase"/>
</dbReference>
<evidence type="ECO:0000259" key="9">
    <source>
        <dbReference type="PROSITE" id="PS50056"/>
    </source>
</evidence>
<evidence type="ECO:0000313" key="11">
    <source>
        <dbReference type="Proteomes" id="UP000678393"/>
    </source>
</evidence>
<comment type="similarity">
    <text evidence="1">Belongs to the protein-tyrosine phosphatase family.</text>
</comment>
<organism evidence="10 11">
    <name type="scientific">Candidula unifasciata</name>
    <dbReference type="NCBI Taxonomy" id="100452"/>
    <lineage>
        <taxon>Eukaryota</taxon>
        <taxon>Metazoa</taxon>
        <taxon>Spiralia</taxon>
        <taxon>Lophotrochozoa</taxon>
        <taxon>Mollusca</taxon>
        <taxon>Gastropoda</taxon>
        <taxon>Heterobranchia</taxon>
        <taxon>Euthyneura</taxon>
        <taxon>Panpulmonata</taxon>
        <taxon>Eupulmonata</taxon>
        <taxon>Stylommatophora</taxon>
        <taxon>Helicina</taxon>
        <taxon>Helicoidea</taxon>
        <taxon>Geomitridae</taxon>
        <taxon>Candidula</taxon>
    </lineage>
</organism>
<feature type="non-terminal residue" evidence="10">
    <location>
        <position position="1"/>
    </location>
</feature>
<dbReference type="PANTHER" id="PTHR19134">
    <property type="entry name" value="RECEPTOR-TYPE TYROSINE-PROTEIN PHOSPHATASE"/>
    <property type="match status" value="1"/>
</dbReference>
<feature type="domain" description="Tyrosine-protein phosphatase" evidence="8">
    <location>
        <begin position="292"/>
        <end position="544"/>
    </location>
</feature>
<dbReference type="EC" id="3.1.3.48" evidence="2"/>
<feature type="domain" description="Tyrosine specific protein phosphatases" evidence="9">
    <location>
        <begin position="783"/>
        <end position="857"/>
    </location>
</feature>
<dbReference type="PROSITE" id="PS50056">
    <property type="entry name" value="TYR_PHOSPHATASE_2"/>
    <property type="match status" value="2"/>
</dbReference>
<protein>
    <recommendedName>
        <fullName evidence="2">protein-tyrosine-phosphatase</fullName>
        <ecNumber evidence="2">3.1.3.48</ecNumber>
    </recommendedName>
</protein>
<evidence type="ECO:0000259" key="8">
    <source>
        <dbReference type="PROSITE" id="PS50055"/>
    </source>
</evidence>
<evidence type="ECO:0000313" key="10">
    <source>
        <dbReference type="EMBL" id="CAG5123445.1"/>
    </source>
</evidence>
<comment type="caution">
    <text evidence="10">The sequence shown here is derived from an EMBL/GenBank/DDBJ whole genome shotgun (WGS) entry which is preliminary data.</text>
</comment>
<gene>
    <name evidence="10" type="ORF">CUNI_LOCUS9003</name>
</gene>
<keyword evidence="3" id="KW-0378">Hydrolase</keyword>
<dbReference type="InterPro" id="IPR016130">
    <property type="entry name" value="Tyr_Pase_AS"/>
</dbReference>
<sequence>CCANRLQGFVLTAWSRDNESFSYQDQTPQPQKVYQLMFPANNTPVSRVGIQGTYSDPVPFFILTLCEVEIYGDTVCPAGKYGRECEHTCKCSGECFVSTGGCPSVCPAGYHGKDCLSPCPYQLYGLGCSSNCSLMCKDDGGQLCEPASGKCLAGCRHDYKGSHCPAAPSSGSSQDSSLVGASVGAAIAVFLVAVAALIAFICWKSRGNSTSVSRLVAKSSIDVVVGSQEVMMSEIPKFKISEVGNSENTHVMPQATNGDYYNFTPLSQASSYTRIAVKELGVFMSTHDNSFFQEQFASIPANLEATMVVGQSSENKNKNRYKNICAYDHSRVHLQIGKHKKHGDYINASYVQGYQGEELFIASQGPTKAILGDFVQMLWEQQVDKVVMLTNLVEQGTHKCERYWPEDGEIKLGEVTVKLATTQVFADYTIRILQLSTKGGPVQTITHFHFTSWPDKDVPTAPWGLVDFEQRVASYPTSKPIVVHCSAGVGRTGTFIALRNLMRQAEDTGYVDVFATVTMLRRSRVNMVQTAGQYEFLHQSVQVAILCIGTTVTSRDVKGRIQTLSLTSDTGHTNMEKEFQAVCSICDEDNDKPATDNEGSHDNKHTADNEGSHDDHNTVYQNSLAVANLPKNRFSHILPKESYRVILQSGVDGADNYINAVFVPSFTKQNQHILTQLPLPTTVSDFWRLVVEYKVSFIVAFEADSSLTDETVGTYLPQTDHEVLFSDQFNISTKQVTCENLWQQQEVVVTSTTSRTKRKSSVRLNRDTHLTHLKCTSNDLDPGNLLTLVKQVRSLAPAGTDKIVYMCRNGADYCGLVCILSLLLDRIDSDQRLTIPLVVGAIKAIRPQVIPTLTQYKLLYDAINLYIDSVNVYSNF</sequence>
<evidence type="ECO:0000256" key="7">
    <source>
        <dbReference type="SAM" id="Phobius"/>
    </source>
</evidence>
<comment type="catalytic activity">
    <reaction evidence="5">
        <text>O-phospho-L-tyrosyl-[protein] + H2O = L-tyrosyl-[protein] + phosphate</text>
        <dbReference type="Rhea" id="RHEA:10684"/>
        <dbReference type="Rhea" id="RHEA-COMP:10136"/>
        <dbReference type="Rhea" id="RHEA-COMP:20101"/>
        <dbReference type="ChEBI" id="CHEBI:15377"/>
        <dbReference type="ChEBI" id="CHEBI:43474"/>
        <dbReference type="ChEBI" id="CHEBI:46858"/>
        <dbReference type="ChEBI" id="CHEBI:61978"/>
        <dbReference type="EC" id="3.1.3.48"/>
    </reaction>
</comment>
<evidence type="ECO:0000256" key="5">
    <source>
        <dbReference type="ARBA" id="ARBA00051722"/>
    </source>
</evidence>